<dbReference type="Proteomes" id="UP001234989">
    <property type="component" value="Chromosome 8"/>
</dbReference>
<dbReference type="EMBL" id="CP133619">
    <property type="protein sequence ID" value="WMV40583.1"/>
    <property type="molecule type" value="Genomic_DNA"/>
</dbReference>
<keyword evidence="3" id="KW-0812">Transmembrane</keyword>
<reference evidence="4" key="1">
    <citation type="submission" date="2023-08" db="EMBL/GenBank/DDBJ databases">
        <title>A de novo genome assembly of Solanum verrucosum Schlechtendal, a Mexican diploid species geographically isolated from the other diploid A-genome species in potato relatives.</title>
        <authorList>
            <person name="Hosaka K."/>
        </authorList>
    </citation>
    <scope>NUCLEOTIDE SEQUENCE</scope>
    <source>
        <tissue evidence="4">Young leaves</tissue>
    </source>
</reference>
<dbReference type="GO" id="GO:0020037">
    <property type="term" value="F:heme binding"/>
    <property type="evidence" value="ECO:0007669"/>
    <property type="project" value="InterPro"/>
</dbReference>
<organism evidence="4 5">
    <name type="scientific">Solanum verrucosum</name>
    <dbReference type="NCBI Taxonomy" id="315347"/>
    <lineage>
        <taxon>Eukaryota</taxon>
        <taxon>Viridiplantae</taxon>
        <taxon>Streptophyta</taxon>
        <taxon>Embryophyta</taxon>
        <taxon>Tracheophyta</taxon>
        <taxon>Spermatophyta</taxon>
        <taxon>Magnoliopsida</taxon>
        <taxon>eudicotyledons</taxon>
        <taxon>Gunneridae</taxon>
        <taxon>Pentapetalae</taxon>
        <taxon>asterids</taxon>
        <taxon>lamiids</taxon>
        <taxon>Solanales</taxon>
        <taxon>Solanaceae</taxon>
        <taxon>Solanoideae</taxon>
        <taxon>Solaneae</taxon>
        <taxon>Solanum</taxon>
    </lineage>
</organism>
<sequence length="215" mass="24878">MLSLGIYIIGSLVVIVIIHYWRNPKSNGKLPPGSMGWPLLGETIPFFAPNTSLDISPFVKERMQRCSLGKKEDIEDAQRMLEERKSQPRKEQSDFFDYVLEELQSKDTILTEGIALDLMFVLLFVSFETTSWAITSAIKFLHEHPQALKELKEEHEAIIKRRENASYGLTWQEYKSMKFTFQNEDSPTDSAELKIGNRSKRDLDAENLNLHHEKM</sequence>
<dbReference type="PANTHER" id="PTHR24286">
    <property type="entry name" value="CYTOCHROME P450 26"/>
    <property type="match status" value="1"/>
</dbReference>
<evidence type="ECO:0008006" key="6">
    <source>
        <dbReference type="Google" id="ProtNLM"/>
    </source>
</evidence>
<proteinExistence type="predicted"/>
<dbReference type="Gene3D" id="1.10.630.10">
    <property type="entry name" value="Cytochrome P450"/>
    <property type="match status" value="1"/>
</dbReference>
<protein>
    <recommendedName>
        <fullName evidence="6">Cytochrome P450</fullName>
    </recommendedName>
</protein>
<dbReference type="GO" id="GO:0004497">
    <property type="term" value="F:monooxygenase activity"/>
    <property type="evidence" value="ECO:0007669"/>
    <property type="project" value="InterPro"/>
</dbReference>
<dbReference type="GO" id="GO:0010268">
    <property type="term" value="P:brassinosteroid homeostasis"/>
    <property type="evidence" value="ECO:0007669"/>
    <property type="project" value="TreeGrafter"/>
</dbReference>
<evidence type="ECO:0000313" key="5">
    <source>
        <dbReference type="Proteomes" id="UP001234989"/>
    </source>
</evidence>
<evidence type="ECO:0000256" key="1">
    <source>
        <dbReference type="ARBA" id="ARBA00022723"/>
    </source>
</evidence>
<dbReference type="PANTHER" id="PTHR24286:SF269">
    <property type="entry name" value="CYTOCHROME P450"/>
    <property type="match status" value="1"/>
</dbReference>
<dbReference type="InterPro" id="IPR036396">
    <property type="entry name" value="Cyt_P450_sf"/>
</dbReference>
<keyword evidence="3" id="KW-1133">Transmembrane helix</keyword>
<evidence type="ECO:0000256" key="2">
    <source>
        <dbReference type="ARBA" id="ARBA00023004"/>
    </source>
</evidence>
<evidence type="ECO:0000256" key="3">
    <source>
        <dbReference type="SAM" id="Phobius"/>
    </source>
</evidence>
<keyword evidence="2" id="KW-0408">Iron</keyword>
<dbReference type="SUPFAM" id="SSF48264">
    <property type="entry name" value="Cytochrome P450"/>
    <property type="match status" value="1"/>
</dbReference>
<dbReference type="AlphaFoldDB" id="A0AAF0U6Y8"/>
<dbReference type="InterPro" id="IPR001128">
    <property type="entry name" value="Cyt_P450"/>
</dbReference>
<dbReference type="Pfam" id="PF00067">
    <property type="entry name" value="p450"/>
    <property type="match status" value="1"/>
</dbReference>
<gene>
    <name evidence="4" type="ORF">MTR67_033968</name>
</gene>
<dbReference type="GO" id="GO:0016132">
    <property type="term" value="P:brassinosteroid biosynthetic process"/>
    <property type="evidence" value="ECO:0007669"/>
    <property type="project" value="TreeGrafter"/>
</dbReference>
<dbReference type="GO" id="GO:0005506">
    <property type="term" value="F:iron ion binding"/>
    <property type="evidence" value="ECO:0007669"/>
    <property type="project" value="InterPro"/>
</dbReference>
<dbReference type="GO" id="GO:0016125">
    <property type="term" value="P:sterol metabolic process"/>
    <property type="evidence" value="ECO:0007669"/>
    <property type="project" value="TreeGrafter"/>
</dbReference>
<feature type="transmembrane region" description="Helical" evidence="3">
    <location>
        <begin position="6"/>
        <end position="22"/>
    </location>
</feature>
<keyword evidence="1" id="KW-0479">Metal-binding</keyword>
<keyword evidence="3" id="KW-0472">Membrane</keyword>
<evidence type="ECO:0000313" key="4">
    <source>
        <dbReference type="EMBL" id="WMV40583.1"/>
    </source>
</evidence>
<name>A0AAF0U6Y8_SOLVR</name>
<keyword evidence="5" id="KW-1185">Reference proteome</keyword>
<accession>A0AAF0U6Y8</accession>
<dbReference type="GO" id="GO:0016705">
    <property type="term" value="F:oxidoreductase activity, acting on paired donors, with incorporation or reduction of molecular oxygen"/>
    <property type="evidence" value="ECO:0007669"/>
    <property type="project" value="InterPro"/>
</dbReference>